<comment type="caution">
    <text evidence="2">The sequence shown here is derived from an EMBL/GenBank/DDBJ whole genome shotgun (WGS) entry which is preliminary data.</text>
</comment>
<proteinExistence type="predicted"/>
<dbReference type="AlphaFoldDB" id="A0AAW0BLH4"/>
<evidence type="ECO:0000256" key="1">
    <source>
        <dbReference type="SAM" id="MobiDB-lite"/>
    </source>
</evidence>
<dbReference type="EMBL" id="JAYKXP010000102">
    <property type="protein sequence ID" value="KAK7026658.1"/>
    <property type="molecule type" value="Genomic_DNA"/>
</dbReference>
<feature type="region of interest" description="Disordered" evidence="1">
    <location>
        <begin position="490"/>
        <end position="509"/>
    </location>
</feature>
<evidence type="ECO:0000313" key="2">
    <source>
        <dbReference type="EMBL" id="KAK7026658.1"/>
    </source>
</evidence>
<keyword evidence="3" id="KW-1185">Reference proteome</keyword>
<organism evidence="2 3">
    <name type="scientific">Paramarasmius palmivorus</name>
    <dbReference type="NCBI Taxonomy" id="297713"/>
    <lineage>
        <taxon>Eukaryota</taxon>
        <taxon>Fungi</taxon>
        <taxon>Dikarya</taxon>
        <taxon>Basidiomycota</taxon>
        <taxon>Agaricomycotina</taxon>
        <taxon>Agaricomycetes</taxon>
        <taxon>Agaricomycetidae</taxon>
        <taxon>Agaricales</taxon>
        <taxon>Marasmiineae</taxon>
        <taxon>Marasmiaceae</taxon>
        <taxon>Paramarasmius</taxon>
    </lineage>
</organism>
<sequence length="866" mass="95969">MPDPLVGFLFRSQHPLVQMSLAHALYPRSWRFKEGDAVMHSVTHYVQTRSQDHRFDIKEIMFMANAFRARHDPRVDRAIANAKLWASQLAAKITDSVTPSVETSDVPPPTPYTWDDPFFFHSVAYLVTRYKIVPLDPTDTALAHGDRSYRVTDTGNAAMDVTTTVPLPIPGAIDSSGKGCVVSSHIFDGCIGVLPNGESVSTNERKLSVLSLVKLWNIGDHVQISNPNVLEGVVVPLDPSITEPPPTTALVISVNGSLTQLQAISGGAPSPTFMKTPRGGKGARHTRRAPSASLVMFGRLPSTAGTATKSGIGFRYQTEPNVLHLQVYVAHANSLVFTREVSGDRDFMPLTQGVIGPTLHMHSVDALAPSEPLPGNRAPWKDLLVSIARGDKKRQIGRVIDVFKDDTYASGIRVLVEIQTVGSVMREPYDYGSLRHAQTRKSLRLPNDPFWQFKDGYQPKYHITEQRYFQSVHRQRQARINVTKLSDRMDVDPVTLPPRTPMHPMTPGTEGTVWDPNYRLEPEIHPSFHWVQDPFHRTKVKECKFTADILDGSVHIQDASVGLTDDLGFVYHYPSRVRTAGSATTVPVASLWPTTTSVDLDGERNLLYVVKGKHSGSFRRRVSHCWVADEKIEKNGCLVLHLVTPKTSSTPEQLIDDQTIIVCPEFLIRLKESCKDATAAYALLRQVRLDFGQGKRLVTTPGIPYVDSDNEGVDDTHTVPSSKAFPQPFASFEPSTSSMPWEPLGSSWGGATPVDSSFVDDFLPPVDPVDIAFQGASDAPHRRWLLQVQDEFWLTNMGMDGAIDAVNEATLPDTPARWEWTRYFGDLNEAYLEGKPMPAAGFAVVCRGSPFQMRQSINVTSINQNK</sequence>
<feature type="region of interest" description="Disordered" evidence="1">
    <location>
        <begin position="266"/>
        <end position="288"/>
    </location>
</feature>
<name>A0AAW0BLH4_9AGAR</name>
<reference evidence="2 3" key="1">
    <citation type="submission" date="2024-01" db="EMBL/GenBank/DDBJ databases">
        <title>A draft genome for a cacao thread blight-causing isolate of Paramarasmius palmivorus.</title>
        <authorList>
            <person name="Baruah I.K."/>
            <person name="Bukari Y."/>
            <person name="Amoako-Attah I."/>
            <person name="Meinhardt L.W."/>
            <person name="Bailey B.A."/>
            <person name="Cohen S.P."/>
        </authorList>
    </citation>
    <scope>NUCLEOTIDE SEQUENCE [LARGE SCALE GENOMIC DNA]</scope>
    <source>
        <strain evidence="2 3">GH-12</strain>
    </source>
</reference>
<protein>
    <submittedName>
        <fullName evidence="2">Uncharacterized protein</fullName>
    </submittedName>
</protein>
<evidence type="ECO:0000313" key="3">
    <source>
        <dbReference type="Proteomes" id="UP001383192"/>
    </source>
</evidence>
<dbReference type="Proteomes" id="UP001383192">
    <property type="component" value="Unassembled WGS sequence"/>
</dbReference>
<gene>
    <name evidence="2" type="ORF">VNI00_015531</name>
</gene>
<accession>A0AAW0BLH4</accession>